<dbReference type="PANTHER" id="PTHR33992:SF1">
    <property type="entry name" value="RIBONUCLEASE P PROTEIN COMPONENT"/>
    <property type="match status" value="1"/>
</dbReference>
<evidence type="ECO:0000256" key="7">
    <source>
        <dbReference type="NCBIfam" id="TIGR00188"/>
    </source>
</evidence>
<keyword evidence="2 6" id="KW-0540">Nuclease</keyword>
<keyword evidence="1 6" id="KW-0819">tRNA processing</keyword>
<dbReference type="Proteomes" id="UP000199263">
    <property type="component" value="Unassembled WGS sequence"/>
</dbReference>
<dbReference type="EMBL" id="FOMG01000024">
    <property type="protein sequence ID" value="SFD18891.1"/>
    <property type="molecule type" value="Genomic_DNA"/>
</dbReference>
<dbReference type="EC" id="3.1.26.5" evidence="6 7"/>
<dbReference type="InterPro" id="IPR014721">
    <property type="entry name" value="Ribsml_uS5_D2-typ_fold_subgr"/>
</dbReference>
<comment type="subunit">
    <text evidence="6">Consists of a catalytic RNA component (M1 or rnpB) and a protein subunit.</text>
</comment>
<keyword evidence="4 6" id="KW-0378">Hydrolase</keyword>
<comment type="function">
    <text evidence="6">RNaseP catalyzes the removal of the 5'-leader sequence from pre-tRNA to produce the mature 5'-terminus. It can also cleave other RNA substrates such as 4.5S RNA. The protein component plays an auxiliary but essential role in vivo by binding to the 5'-leader sequence and broadening the substrate specificity of the ribozyme.</text>
</comment>
<evidence type="ECO:0000256" key="5">
    <source>
        <dbReference type="ARBA" id="ARBA00022884"/>
    </source>
</evidence>
<name>A0A1I1Q9W2_9CLOT</name>
<accession>A0A1I1Q9W2</accession>
<dbReference type="GO" id="GO:0042781">
    <property type="term" value="F:3'-tRNA processing endoribonuclease activity"/>
    <property type="evidence" value="ECO:0007669"/>
    <property type="project" value="TreeGrafter"/>
</dbReference>
<evidence type="ECO:0000256" key="4">
    <source>
        <dbReference type="ARBA" id="ARBA00022801"/>
    </source>
</evidence>
<gene>
    <name evidence="6" type="primary">rnpA</name>
    <name evidence="8" type="ORF">SAMN05421842_12410</name>
</gene>
<evidence type="ECO:0000256" key="3">
    <source>
        <dbReference type="ARBA" id="ARBA00022759"/>
    </source>
</evidence>
<keyword evidence="5 6" id="KW-0694">RNA-binding</keyword>
<organism evidence="8 9">
    <name type="scientific">Clostridium uliginosum</name>
    <dbReference type="NCBI Taxonomy" id="119641"/>
    <lineage>
        <taxon>Bacteria</taxon>
        <taxon>Bacillati</taxon>
        <taxon>Bacillota</taxon>
        <taxon>Clostridia</taxon>
        <taxon>Eubacteriales</taxon>
        <taxon>Clostridiaceae</taxon>
        <taxon>Clostridium</taxon>
    </lineage>
</organism>
<dbReference type="GO" id="GO:0000049">
    <property type="term" value="F:tRNA binding"/>
    <property type="evidence" value="ECO:0007669"/>
    <property type="project" value="UniProtKB-UniRule"/>
</dbReference>
<comment type="similarity">
    <text evidence="6">Belongs to the RnpA family.</text>
</comment>
<proteinExistence type="inferred from homology"/>
<dbReference type="GO" id="GO:0001682">
    <property type="term" value="P:tRNA 5'-leader removal"/>
    <property type="evidence" value="ECO:0007669"/>
    <property type="project" value="UniProtKB-UniRule"/>
</dbReference>
<dbReference type="SUPFAM" id="SSF54211">
    <property type="entry name" value="Ribosomal protein S5 domain 2-like"/>
    <property type="match status" value="1"/>
</dbReference>
<evidence type="ECO:0000256" key="2">
    <source>
        <dbReference type="ARBA" id="ARBA00022722"/>
    </source>
</evidence>
<dbReference type="GO" id="GO:0030677">
    <property type="term" value="C:ribonuclease P complex"/>
    <property type="evidence" value="ECO:0007669"/>
    <property type="project" value="TreeGrafter"/>
</dbReference>
<evidence type="ECO:0000256" key="6">
    <source>
        <dbReference type="HAMAP-Rule" id="MF_00227"/>
    </source>
</evidence>
<protein>
    <recommendedName>
        <fullName evidence="6 7">Ribonuclease P protein component</fullName>
        <shortName evidence="6">RNase P protein</shortName>
        <shortName evidence="6">RNaseP protein</shortName>
        <ecNumber evidence="6 7">3.1.26.5</ecNumber>
    </recommendedName>
    <alternativeName>
        <fullName evidence="6">Protein C5</fullName>
    </alternativeName>
</protein>
<dbReference type="AlphaFoldDB" id="A0A1I1Q9W2"/>
<keyword evidence="9" id="KW-1185">Reference proteome</keyword>
<dbReference type="STRING" id="119641.SAMN05421842_12410"/>
<evidence type="ECO:0000313" key="9">
    <source>
        <dbReference type="Proteomes" id="UP000199263"/>
    </source>
</evidence>
<dbReference type="HAMAP" id="MF_00227">
    <property type="entry name" value="RNase_P"/>
    <property type="match status" value="1"/>
</dbReference>
<sequence>MEIPMIYRLKKNIEFIIVYKRGKSFANNTLVMYMLKNKKNKDKDGIVYNKVGISVSKKVGNSVVRSKCKRLITESFRLNYDNIIKGYDCIFIARNPMKNKNYFETEKAMKNLIKKAGLCNDEKILNKSN</sequence>
<evidence type="ECO:0000313" key="8">
    <source>
        <dbReference type="EMBL" id="SFD18891.1"/>
    </source>
</evidence>
<dbReference type="NCBIfam" id="TIGR00188">
    <property type="entry name" value="rnpA"/>
    <property type="match status" value="1"/>
</dbReference>
<dbReference type="InterPro" id="IPR000100">
    <property type="entry name" value="RNase_P"/>
</dbReference>
<evidence type="ECO:0000256" key="1">
    <source>
        <dbReference type="ARBA" id="ARBA00022694"/>
    </source>
</evidence>
<reference evidence="8 9" key="1">
    <citation type="submission" date="2016-10" db="EMBL/GenBank/DDBJ databases">
        <authorList>
            <person name="de Groot N.N."/>
        </authorList>
    </citation>
    <scope>NUCLEOTIDE SEQUENCE [LARGE SCALE GENOMIC DNA]</scope>
    <source>
        <strain evidence="8 9">DSM 12992</strain>
    </source>
</reference>
<dbReference type="Gene3D" id="3.30.230.10">
    <property type="match status" value="1"/>
</dbReference>
<dbReference type="Pfam" id="PF00825">
    <property type="entry name" value="Ribonuclease_P"/>
    <property type="match status" value="1"/>
</dbReference>
<comment type="catalytic activity">
    <reaction evidence="6">
        <text>Endonucleolytic cleavage of RNA, removing 5'-extranucleotides from tRNA precursor.</text>
        <dbReference type="EC" id="3.1.26.5"/>
    </reaction>
</comment>
<dbReference type="PANTHER" id="PTHR33992">
    <property type="entry name" value="RIBONUCLEASE P PROTEIN COMPONENT"/>
    <property type="match status" value="1"/>
</dbReference>
<dbReference type="InterPro" id="IPR020568">
    <property type="entry name" value="Ribosomal_Su5_D2-typ_SF"/>
</dbReference>
<keyword evidence="3 6" id="KW-0255">Endonuclease</keyword>
<dbReference type="GO" id="GO:0004526">
    <property type="term" value="F:ribonuclease P activity"/>
    <property type="evidence" value="ECO:0007669"/>
    <property type="project" value="UniProtKB-UniRule"/>
</dbReference>